<evidence type="ECO:0000256" key="6">
    <source>
        <dbReference type="ARBA" id="ARBA00022989"/>
    </source>
</evidence>
<dbReference type="SUPFAM" id="SSF81345">
    <property type="entry name" value="ABC transporter involved in vitamin B12 uptake, BtuC"/>
    <property type="match status" value="1"/>
</dbReference>
<dbReference type="InterPro" id="IPR037294">
    <property type="entry name" value="ABC_BtuC-like"/>
</dbReference>
<feature type="transmembrane region" description="Helical" evidence="8">
    <location>
        <begin position="187"/>
        <end position="205"/>
    </location>
</feature>
<dbReference type="PANTHER" id="PTHR30472">
    <property type="entry name" value="FERRIC ENTEROBACTIN TRANSPORT SYSTEM PERMEASE PROTEIN"/>
    <property type="match status" value="1"/>
</dbReference>
<feature type="transmembrane region" description="Helical" evidence="8">
    <location>
        <begin position="15"/>
        <end position="33"/>
    </location>
</feature>
<feature type="transmembrane region" description="Helical" evidence="8">
    <location>
        <begin position="301"/>
        <end position="323"/>
    </location>
</feature>
<dbReference type="PANTHER" id="PTHR30472:SF19">
    <property type="entry name" value="PETROBACTIN IMPORT SYSTEM PERMEASE PROTEIN YCLO"/>
    <property type="match status" value="1"/>
</dbReference>
<keyword evidence="7 8" id="KW-0472">Membrane</keyword>
<organism evidence="9 10">
    <name type="scientific">Reinekea marina</name>
    <dbReference type="NCBI Taxonomy" id="1310421"/>
    <lineage>
        <taxon>Bacteria</taxon>
        <taxon>Pseudomonadati</taxon>
        <taxon>Pseudomonadota</taxon>
        <taxon>Gammaproteobacteria</taxon>
        <taxon>Oceanospirillales</taxon>
        <taxon>Saccharospirillaceae</taxon>
        <taxon>Reinekea</taxon>
    </lineage>
</organism>
<evidence type="ECO:0000256" key="1">
    <source>
        <dbReference type="ARBA" id="ARBA00004651"/>
    </source>
</evidence>
<feature type="transmembrane region" description="Helical" evidence="8">
    <location>
        <begin position="90"/>
        <end position="109"/>
    </location>
</feature>
<gene>
    <name evidence="9" type="ORF">ACFOND_08025</name>
</gene>
<keyword evidence="6 8" id="KW-1133">Transmembrane helix</keyword>
<comment type="similarity">
    <text evidence="2">Belongs to the binding-protein-dependent transport system permease family. FecCD subfamily.</text>
</comment>
<sequence>MHNTLQTNRSMLQSPVVRVSILLALLAIAFALYLTWDMKASLEFTLKYRSKKLITLVIVGAAISISTVLFQTMTENRILTPGIMGFDSLYGLIQALLVVSLGVIGFNTLNPYLKWLLETSAMVACTALLYRIFFKGNQQSLQFLLLAGIVLGILFGSASGLIFRMLDPTEFTVLQDNLFASFSRIDSTMLVISICVITFSSIYIWRKHATLDVMLLGRHCATNLGINIPRMTKEILMIVTVLISVSTALVGPITFFGLLVAHLAYRLTPCYHHRWLLPMAALLGIAILVVGDFLLQHVFDFSMQLSIIIELFGGLCFLALIMYREKT</sequence>
<evidence type="ECO:0000256" key="4">
    <source>
        <dbReference type="ARBA" id="ARBA00022475"/>
    </source>
</evidence>
<evidence type="ECO:0000256" key="7">
    <source>
        <dbReference type="ARBA" id="ARBA00023136"/>
    </source>
</evidence>
<dbReference type="RefSeq" id="WP_290280729.1">
    <property type="nucleotide sequence ID" value="NZ_JAUFQI010000001.1"/>
</dbReference>
<reference evidence="10" key="1">
    <citation type="journal article" date="2019" name="Int. J. Syst. Evol. Microbiol.">
        <title>The Global Catalogue of Microorganisms (GCM) 10K type strain sequencing project: providing services to taxonomists for standard genome sequencing and annotation.</title>
        <authorList>
            <consortium name="The Broad Institute Genomics Platform"/>
            <consortium name="The Broad Institute Genome Sequencing Center for Infectious Disease"/>
            <person name="Wu L."/>
            <person name="Ma J."/>
        </authorList>
    </citation>
    <scope>NUCLEOTIDE SEQUENCE [LARGE SCALE GENOMIC DNA]</scope>
    <source>
        <strain evidence="10">CECT 8288</strain>
    </source>
</reference>
<keyword evidence="3" id="KW-0813">Transport</keyword>
<evidence type="ECO:0000256" key="3">
    <source>
        <dbReference type="ARBA" id="ARBA00022448"/>
    </source>
</evidence>
<accession>A0ABV7WRU8</accession>
<evidence type="ECO:0000313" key="9">
    <source>
        <dbReference type="EMBL" id="MFC3701579.1"/>
    </source>
</evidence>
<dbReference type="EMBL" id="JBHRYN010000010">
    <property type="protein sequence ID" value="MFC3701579.1"/>
    <property type="molecule type" value="Genomic_DNA"/>
</dbReference>
<keyword evidence="5 8" id="KW-0812">Transmembrane</keyword>
<evidence type="ECO:0000313" key="10">
    <source>
        <dbReference type="Proteomes" id="UP001595710"/>
    </source>
</evidence>
<name>A0ABV7WRU8_9GAMM</name>
<feature type="transmembrane region" description="Helical" evidence="8">
    <location>
        <begin position="235"/>
        <end position="263"/>
    </location>
</feature>
<evidence type="ECO:0000256" key="8">
    <source>
        <dbReference type="SAM" id="Phobius"/>
    </source>
</evidence>
<keyword evidence="10" id="KW-1185">Reference proteome</keyword>
<comment type="subcellular location">
    <subcellularLocation>
        <location evidence="1">Cell membrane</location>
        <topology evidence="1">Multi-pass membrane protein</topology>
    </subcellularLocation>
</comment>
<feature type="transmembrane region" description="Helical" evidence="8">
    <location>
        <begin position="53"/>
        <end position="70"/>
    </location>
</feature>
<feature type="transmembrane region" description="Helical" evidence="8">
    <location>
        <begin position="116"/>
        <end position="134"/>
    </location>
</feature>
<feature type="transmembrane region" description="Helical" evidence="8">
    <location>
        <begin position="140"/>
        <end position="166"/>
    </location>
</feature>
<dbReference type="InterPro" id="IPR000522">
    <property type="entry name" value="ABC_transptr_permease_BtuC"/>
</dbReference>
<keyword evidence="4" id="KW-1003">Cell membrane</keyword>
<dbReference type="Proteomes" id="UP001595710">
    <property type="component" value="Unassembled WGS sequence"/>
</dbReference>
<evidence type="ECO:0000256" key="2">
    <source>
        <dbReference type="ARBA" id="ARBA00007935"/>
    </source>
</evidence>
<dbReference type="Gene3D" id="1.10.3470.10">
    <property type="entry name" value="ABC transporter involved in vitamin B12 uptake, BtuC"/>
    <property type="match status" value="1"/>
</dbReference>
<dbReference type="Pfam" id="PF01032">
    <property type="entry name" value="FecCD"/>
    <property type="match status" value="1"/>
</dbReference>
<evidence type="ECO:0000256" key="5">
    <source>
        <dbReference type="ARBA" id="ARBA00022692"/>
    </source>
</evidence>
<comment type="caution">
    <text evidence="9">The sequence shown here is derived from an EMBL/GenBank/DDBJ whole genome shotgun (WGS) entry which is preliminary data.</text>
</comment>
<dbReference type="CDD" id="cd06550">
    <property type="entry name" value="TM_ABC_iron-siderophores_like"/>
    <property type="match status" value="1"/>
</dbReference>
<protein>
    <submittedName>
        <fullName evidence="9">Iron chelate uptake ABC transporter family permease subunit</fullName>
    </submittedName>
</protein>
<proteinExistence type="inferred from homology"/>
<feature type="transmembrane region" description="Helical" evidence="8">
    <location>
        <begin position="275"/>
        <end position="295"/>
    </location>
</feature>